<dbReference type="Pfam" id="PF02661">
    <property type="entry name" value="Fic"/>
    <property type="match status" value="1"/>
</dbReference>
<dbReference type="InterPro" id="IPR003812">
    <property type="entry name" value="Fido"/>
</dbReference>
<comment type="caution">
    <text evidence="2">The sequence shown here is derived from an EMBL/GenBank/DDBJ whole genome shotgun (WGS) entry which is preliminary data.</text>
</comment>
<dbReference type="Gene3D" id="1.10.3290.10">
    <property type="entry name" value="Fido-like domain"/>
    <property type="match status" value="1"/>
</dbReference>
<dbReference type="PATRIC" id="fig|1353533.3.peg.3708"/>
<sequence length="326" mass="37486">MPVTNQTNYEFYPFPLSEFCIRYLCGGDSMRQLRHVSRTELLLARLGLDYPEGALLDMRINRFSHAVELFSNLALSKSTLLEAHSTLTGTDTRGFRKNESWIGPDKASSKYPEVASVKEIDQALSYLVDDHNSSSHLQPLQHVYSFMELLSIHPFQDANGRVARAFHIAQERKMGIQVPATLYRYKHGENELYIGEAHNFKASPKTYLTNTEFWQRAYDWSDFATEKILELIKNAKNILDTQTLLTPLNSVDISIIKHLWQQPITTQAYISQTLDLPIYDVGKSINTLVSYNILQPSRIKKRTLQPVYHNVALVNLYKNVEKLLFK</sequence>
<evidence type="ECO:0000259" key="1">
    <source>
        <dbReference type="PROSITE" id="PS51459"/>
    </source>
</evidence>
<gene>
    <name evidence="2" type="ORF">PL2TA16_05108</name>
</gene>
<protein>
    <recommendedName>
        <fullName evidence="1">Fido domain-containing protein</fullName>
    </recommendedName>
</protein>
<organism evidence="2 3">
    <name type="scientific">Pseudoalteromonas luteoviolacea (strain 2ta16)</name>
    <dbReference type="NCBI Taxonomy" id="1353533"/>
    <lineage>
        <taxon>Bacteria</taxon>
        <taxon>Pseudomonadati</taxon>
        <taxon>Pseudomonadota</taxon>
        <taxon>Gammaproteobacteria</taxon>
        <taxon>Alteromonadales</taxon>
        <taxon>Pseudoalteromonadaceae</taxon>
        <taxon>Pseudoalteromonas</taxon>
    </lineage>
</organism>
<evidence type="ECO:0000313" key="3">
    <source>
        <dbReference type="Proteomes" id="UP000017820"/>
    </source>
</evidence>
<proteinExistence type="predicted"/>
<reference evidence="2 3" key="1">
    <citation type="submission" date="2013-07" db="EMBL/GenBank/DDBJ databases">
        <title>Draft genome sequence of Pseudoalteromonas luteoviolacea 2ta16.</title>
        <authorList>
            <person name="Allen E.E."/>
            <person name="Azam F."/>
            <person name="Podell S."/>
        </authorList>
    </citation>
    <scope>NUCLEOTIDE SEQUENCE [LARGE SCALE GENOMIC DNA]</scope>
    <source>
        <strain evidence="2 3">2ta16</strain>
    </source>
</reference>
<dbReference type="InterPro" id="IPR036597">
    <property type="entry name" value="Fido-like_dom_sf"/>
</dbReference>
<dbReference type="RefSeq" id="WP_023400568.1">
    <property type="nucleotide sequence ID" value="NZ_AUSV01000086.1"/>
</dbReference>
<dbReference type="AlphaFoldDB" id="V4H451"/>
<dbReference type="EMBL" id="AUSV01000086">
    <property type="protein sequence ID" value="ESP92271.1"/>
    <property type="molecule type" value="Genomic_DNA"/>
</dbReference>
<dbReference type="GeneID" id="29918412"/>
<dbReference type="Proteomes" id="UP000017820">
    <property type="component" value="Unassembled WGS sequence"/>
</dbReference>
<evidence type="ECO:0000313" key="2">
    <source>
        <dbReference type="EMBL" id="ESP92271.1"/>
    </source>
</evidence>
<dbReference type="PROSITE" id="PS51459">
    <property type="entry name" value="FIDO"/>
    <property type="match status" value="1"/>
</dbReference>
<accession>V4H451</accession>
<feature type="domain" description="Fido" evidence="1">
    <location>
        <begin position="75"/>
        <end position="216"/>
    </location>
</feature>
<dbReference type="SUPFAM" id="SSF140931">
    <property type="entry name" value="Fic-like"/>
    <property type="match status" value="1"/>
</dbReference>
<name>V4H451_PSEL2</name>